<dbReference type="PANTHER" id="PTHR46093:SF3">
    <property type="entry name" value="ACYL-COA-BINDING DOMAIN-CONTAINING PROTEIN 4"/>
    <property type="match status" value="1"/>
</dbReference>
<dbReference type="PROSITE" id="PS50097">
    <property type="entry name" value="BTB"/>
    <property type="match status" value="1"/>
</dbReference>
<feature type="region of interest" description="Disordered" evidence="3">
    <location>
        <begin position="114"/>
        <end position="133"/>
    </location>
</feature>
<dbReference type="eggNOG" id="KOG0379">
    <property type="taxonomic scope" value="Eukaryota"/>
</dbReference>
<proteinExistence type="predicted"/>
<keyword evidence="6" id="KW-1185">Reference proteome</keyword>
<dbReference type="PANTHER" id="PTHR46093">
    <property type="entry name" value="ACYL-COA-BINDING DOMAIN-CONTAINING PROTEIN 5"/>
    <property type="match status" value="1"/>
</dbReference>
<name>T0RQL2_SAPDV</name>
<accession>T0RQL2</accession>
<gene>
    <name evidence="5" type="ORF">SDRG_10123</name>
</gene>
<protein>
    <recommendedName>
        <fullName evidence="4">BTB domain-containing protein</fullName>
    </recommendedName>
</protein>
<dbReference type="Pfam" id="PF24681">
    <property type="entry name" value="Kelch_KLHDC2_KLHL20_DRC7"/>
    <property type="match status" value="1"/>
</dbReference>
<dbReference type="SMART" id="SM00225">
    <property type="entry name" value="BTB"/>
    <property type="match status" value="1"/>
</dbReference>
<evidence type="ECO:0000256" key="1">
    <source>
        <dbReference type="ARBA" id="ARBA00022441"/>
    </source>
</evidence>
<dbReference type="Gene3D" id="3.30.710.10">
    <property type="entry name" value="Potassium Channel Kv1.1, Chain A"/>
    <property type="match status" value="1"/>
</dbReference>
<dbReference type="OrthoDB" id="10251809at2759"/>
<evidence type="ECO:0000256" key="3">
    <source>
        <dbReference type="SAM" id="MobiDB-lite"/>
    </source>
</evidence>
<dbReference type="GeneID" id="19950850"/>
<dbReference type="EMBL" id="JH767164">
    <property type="protein sequence ID" value="EQC32377.1"/>
    <property type="molecule type" value="Genomic_DNA"/>
</dbReference>
<dbReference type="Pfam" id="PF00651">
    <property type="entry name" value="BTB"/>
    <property type="match status" value="1"/>
</dbReference>
<dbReference type="InterPro" id="IPR015915">
    <property type="entry name" value="Kelch-typ_b-propeller"/>
</dbReference>
<dbReference type="InterPro" id="IPR006652">
    <property type="entry name" value="Kelch_1"/>
</dbReference>
<feature type="region of interest" description="Disordered" evidence="3">
    <location>
        <begin position="79"/>
        <end position="107"/>
    </location>
</feature>
<dbReference type="InParanoid" id="T0RQL2"/>
<evidence type="ECO:0000313" key="5">
    <source>
        <dbReference type="EMBL" id="EQC32377.1"/>
    </source>
</evidence>
<dbReference type="Gene3D" id="2.120.10.80">
    <property type="entry name" value="Kelch-type beta propeller"/>
    <property type="match status" value="3"/>
</dbReference>
<keyword evidence="1" id="KW-0880">Kelch repeat</keyword>
<dbReference type="STRING" id="1156394.T0RQL2"/>
<dbReference type="Proteomes" id="UP000030762">
    <property type="component" value="Unassembled WGS sequence"/>
</dbReference>
<dbReference type="RefSeq" id="XP_008614318.1">
    <property type="nucleotide sequence ID" value="XM_008616096.1"/>
</dbReference>
<dbReference type="VEuPathDB" id="FungiDB:SDRG_10123"/>
<dbReference type="SMART" id="SM00612">
    <property type="entry name" value="Kelch"/>
    <property type="match status" value="2"/>
</dbReference>
<keyword evidence="2" id="KW-0677">Repeat</keyword>
<dbReference type="SUPFAM" id="SSF117281">
    <property type="entry name" value="Kelch motif"/>
    <property type="match status" value="3"/>
</dbReference>
<reference evidence="5 6" key="1">
    <citation type="submission" date="2012-04" db="EMBL/GenBank/DDBJ databases">
        <title>The Genome Sequence of Saprolegnia declina VS20.</title>
        <authorList>
            <consortium name="The Broad Institute Genome Sequencing Platform"/>
            <person name="Russ C."/>
            <person name="Nusbaum C."/>
            <person name="Tyler B."/>
            <person name="van West P."/>
            <person name="Dieguez-Uribeondo J."/>
            <person name="de Bruijn I."/>
            <person name="Tripathy S."/>
            <person name="Jiang R."/>
            <person name="Young S.K."/>
            <person name="Zeng Q."/>
            <person name="Gargeya S."/>
            <person name="Fitzgerald M."/>
            <person name="Haas B."/>
            <person name="Abouelleil A."/>
            <person name="Alvarado L."/>
            <person name="Arachchi H.M."/>
            <person name="Berlin A."/>
            <person name="Chapman S.B."/>
            <person name="Goldberg J."/>
            <person name="Griggs A."/>
            <person name="Gujja S."/>
            <person name="Hansen M."/>
            <person name="Howarth C."/>
            <person name="Imamovic A."/>
            <person name="Larimer J."/>
            <person name="McCowen C."/>
            <person name="Montmayeur A."/>
            <person name="Murphy C."/>
            <person name="Neiman D."/>
            <person name="Pearson M."/>
            <person name="Priest M."/>
            <person name="Roberts A."/>
            <person name="Saif S."/>
            <person name="Shea T."/>
            <person name="Sisk P."/>
            <person name="Sykes S."/>
            <person name="Wortman J."/>
            <person name="Nusbaum C."/>
            <person name="Birren B."/>
        </authorList>
    </citation>
    <scope>NUCLEOTIDE SEQUENCE [LARGE SCALE GENOMIC DNA]</scope>
    <source>
        <strain evidence="5 6">VS20</strain>
    </source>
</reference>
<evidence type="ECO:0000256" key="2">
    <source>
        <dbReference type="ARBA" id="ARBA00022737"/>
    </source>
</evidence>
<dbReference type="SUPFAM" id="SSF54695">
    <property type="entry name" value="POZ domain"/>
    <property type="match status" value="1"/>
</dbReference>
<organism evidence="5 6">
    <name type="scientific">Saprolegnia diclina (strain VS20)</name>
    <dbReference type="NCBI Taxonomy" id="1156394"/>
    <lineage>
        <taxon>Eukaryota</taxon>
        <taxon>Sar</taxon>
        <taxon>Stramenopiles</taxon>
        <taxon>Oomycota</taxon>
        <taxon>Saprolegniomycetes</taxon>
        <taxon>Saprolegniales</taxon>
        <taxon>Saprolegniaceae</taxon>
        <taxon>Saprolegnia</taxon>
    </lineage>
</organism>
<dbReference type="InterPro" id="IPR000210">
    <property type="entry name" value="BTB/POZ_dom"/>
</dbReference>
<evidence type="ECO:0000259" key="4">
    <source>
        <dbReference type="PROSITE" id="PS50097"/>
    </source>
</evidence>
<sequence>MFRHDLIANEFSNVPEVPAMYMRWEDTRIGGTTPTIKNHTATLVGSRIFVFGGYDGRRNHNSLHVFDCDKMEWERNPYEQRDRSSFSLASPPRLTRPANNRNDGNDDFLLLTASRSRSQSGQSQRPYVPAGRNGHTATLADGCVYVIGGWLGSGPLAANDVHILHVDTMRWEEPVTKGVPPGPCNMHTADYLPHARGIVVFRGGNGREYLNDLHFLDIDTLTWSKPQVRGVAPEPRANHCSALVGTKLYIFGGWNGRKRLNDLYVLETGAPEWTWSSVRVHGDLVPHPRAGMTFTVVRDKIFLFGGSGPSAAPAKCFNDLFIFDPQLAKWTDTIVELDKSTVVACTAQDDANPNDTPPEPHIVVIGDGPSRRAGHTCVVHQRKMFVFSGSYGSEYLHDMYVLDTDPAPCARVSLCSNLQSSLGRFCNSPEFADISFVVEGSRVFGHKIVLSLGSDRFRALFSAGFREASATEIVLPDMRLDVFEAMLSYLYRGSLEAHALDSMDHAIELLMAADEYMLDHLKQLCETALQAMVALETVHEILQAADRANAAQLRVICKHFLRNAAPPTLLS</sequence>
<evidence type="ECO:0000313" key="6">
    <source>
        <dbReference type="Proteomes" id="UP000030762"/>
    </source>
</evidence>
<dbReference type="OMA" id="GHIETHD"/>
<dbReference type="AlphaFoldDB" id="T0RQL2"/>
<dbReference type="Pfam" id="PF01344">
    <property type="entry name" value="Kelch_1"/>
    <property type="match status" value="1"/>
</dbReference>
<feature type="compositionally biased region" description="Low complexity" evidence="3">
    <location>
        <begin position="114"/>
        <end position="125"/>
    </location>
</feature>
<dbReference type="InterPro" id="IPR011333">
    <property type="entry name" value="SKP1/BTB/POZ_sf"/>
</dbReference>
<dbReference type="eggNOG" id="KOG0167">
    <property type="taxonomic scope" value="Eukaryota"/>
</dbReference>
<feature type="domain" description="BTB" evidence="4">
    <location>
        <begin position="432"/>
        <end position="499"/>
    </location>
</feature>